<organism evidence="2 3">
    <name type="scientific">Brassica carinata</name>
    <name type="common">Ethiopian mustard</name>
    <name type="synonym">Abyssinian cabbage</name>
    <dbReference type="NCBI Taxonomy" id="52824"/>
    <lineage>
        <taxon>Eukaryota</taxon>
        <taxon>Viridiplantae</taxon>
        <taxon>Streptophyta</taxon>
        <taxon>Embryophyta</taxon>
        <taxon>Tracheophyta</taxon>
        <taxon>Spermatophyta</taxon>
        <taxon>Magnoliopsida</taxon>
        <taxon>eudicotyledons</taxon>
        <taxon>Gunneridae</taxon>
        <taxon>Pentapetalae</taxon>
        <taxon>rosids</taxon>
        <taxon>malvids</taxon>
        <taxon>Brassicales</taxon>
        <taxon>Brassicaceae</taxon>
        <taxon>Brassiceae</taxon>
        <taxon>Brassica</taxon>
    </lineage>
</organism>
<reference evidence="2 3" key="1">
    <citation type="submission" date="2020-02" db="EMBL/GenBank/DDBJ databases">
        <authorList>
            <person name="Ma Q."/>
            <person name="Huang Y."/>
            <person name="Song X."/>
            <person name="Pei D."/>
        </authorList>
    </citation>
    <scope>NUCLEOTIDE SEQUENCE [LARGE SCALE GENOMIC DNA]</scope>
    <source>
        <strain evidence="2">Sxm20200214</strain>
        <tissue evidence="2">Leaf</tissue>
    </source>
</reference>
<dbReference type="Pfam" id="PF01936">
    <property type="entry name" value="NYN"/>
    <property type="match status" value="1"/>
</dbReference>
<feature type="domain" description="NYN" evidence="1">
    <location>
        <begin position="18"/>
        <end position="133"/>
    </location>
</feature>
<evidence type="ECO:0000313" key="3">
    <source>
        <dbReference type="Proteomes" id="UP000886595"/>
    </source>
</evidence>
<dbReference type="GO" id="GO:0010468">
    <property type="term" value="P:regulation of gene expression"/>
    <property type="evidence" value="ECO:0007669"/>
    <property type="project" value="InterPro"/>
</dbReference>
<dbReference type="AlphaFoldDB" id="A0A8X7NRM8"/>
<keyword evidence="3" id="KW-1185">Reference proteome</keyword>
<accession>A0A8X7NRM8</accession>
<gene>
    <name evidence="2" type="ORF">Bca52824_091999</name>
</gene>
<dbReference type="InterPro" id="IPR024768">
    <property type="entry name" value="Marf1"/>
</dbReference>
<dbReference type="EMBL" id="JAAMPC010001611">
    <property type="protein sequence ID" value="KAG2238759.1"/>
    <property type="molecule type" value="Genomic_DNA"/>
</dbReference>
<comment type="caution">
    <text evidence="2">The sequence shown here is derived from an EMBL/GenBank/DDBJ whole genome shotgun (WGS) entry which is preliminary data.</text>
</comment>
<dbReference type="PANTHER" id="PTHR14379">
    <property type="entry name" value="LIMKAIN B LKAP"/>
    <property type="match status" value="1"/>
</dbReference>
<dbReference type="GO" id="GO:0005777">
    <property type="term" value="C:peroxisome"/>
    <property type="evidence" value="ECO:0007669"/>
    <property type="project" value="InterPro"/>
</dbReference>
<dbReference type="InterPro" id="IPR021139">
    <property type="entry name" value="NYN"/>
</dbReference>
<dbReference type="PANTHER" id="PTHR14379:SF57">
    <property type="entry name" value="NYN DOMAIN-CONTAINING PROTEIN"/>
    <property type="match status" value="1"/>
</dbReference>
<dbReference type="GO" id="GO:0004540">
    <property type="term" value="F:RNA nuclease activity"/>
    <property type="evidence" value="ECO:0007669"/>
    <property type="project" value="InterPro"/>
</dbReference>
<evidence type="ECO:0000313" key="2">
    <source>
        <dbReference type="EMBL" id="KAG2238759.1"/>
    </source>
</evidence>
<dbReference type="Proteomes" id="UP000886595">
    <property type="component" value="Unassembled WGS sequence"/>
</dbReference>
<dbReference type="OrthoDB" id="1026460at2759"/>
<dbReference type="CDD" id="cd10910">
    <property type="entry name" value="PIN_limkain_b1_N_like"/>
    <property type="match status" value="1"/>
</dbReference>
<evidence type="ECO:0000259" key="1">
    <source>
        <dbReference type="Pfam" id="PF01936"/>
    </source>
</evidence>
<sequence>MSASSVTAFPGNYSTAEAGVFWDINQCEIPDLSAAEATQNMRHTLFNKGHRGTVKIKAYGDKKYYDFLSAGVDINHFTSEEIYERHTKMFEDVVSWAAENPEPSTLVLILGDTEVDFHGLVERLKRERKYRFIYVEPSRPLWADAVIYF</sequence>
<protein>
    <recommendedName>
        <fullName evidence="1">NYN domain-containing protein</fullName>
    </recommendedName>
</protein>
<name>A0A8X7NRM8_BRACI</name>
<proteinExistence type="predicted"/>